<reference evidence="5 6" key="1">
    <citation type="journal article" date="2020" name="ISME J.">
        <title>Uncovering the hidden diversity of litter-decomposition mechanisms in mushroom-forming fungi.</title>
        <authorList>
            <person name="Floudas D."/>
            <person name="Bentzer J."/>
            <person name="Ahren D."/>
            <person name="Johansson T."/>
            <person name="Persson P."/>
            <person name="Tunlid A."/>
        </authorList>
    </citation>
    <scope>NUCLEOTIDE SEQUENCE [LARGE SCALE GENOMIC DNA]</scope>
    <source>
        <strain evidence="5 6">CBS 101986</strain>
    </source>
</reference>
<evidence type="ECO:0000313" key="5">
    <source>
        <dbReference type="EMBL" id="KAF5321528.1"/>
    </source>
</evidence>
<dbReference type="SMART" id="SM00343">
    <property type="entry name" value="ZnF_C2HC"/>
    <property type="match status" value="1"/>
</dbReference>
<sequence>MAAATFNIKQELKKLELLVKALPPELPEGLCDGPIATFFGDREVPAKDKDEGPYRTVNKAYERVFQIKNAAELSKLVTRRRYSIPLLLDYFQFWAAYHGMDCGLLALRVSQVNDVISKTLKFRTTLTSNSQASQKPSSTAGPARNATLDTFLSSSQPLNAAKERQKADSVKSSSSIAPVQPTKRTRQDRDYVPPKESDGSDSGSESEGHGSDGSIPEALDMDEVARIRKKAKSAGAVADKSTKKKTAEKEQPEDGVATLTAKPGRAPKKAQWAISQYTPLPMQNKKSEPIWKWTCRWCPLFRTSPRSKNIKDYVKETLELKINSNFISHFDTCAGLPKNKNFEAFVEAEEQEKHSVAPSKQSAFSGTTDVDDGEEGTMVRSQLVLSKNKLETTYPLPVDNANGTACLRNWIKRANELDRQQRKALVTSGYKSNGTAKQDNKPSFGNYAKDNRNYGGNTAKNDTKPAPEPKDPYAMDIDRNKCSQGELTCFHCQRKGHYARDCPDLDKPKVPLAQGVRARALYADMNKEERQAFRKDLGF</sequence>
<evidence type="ECO:0000256" key="3">
    <source>
        <dbReference type="SAM" id="MobiDB-lite"/>
    </source>
</evidence>
<evidence type="ECO:0000313" key="6">
    <source>
        <dbReference type="Proteomes" id="UP000567179"/>
    </source>
</evidence>
<keyword evidence="2" id="KW-0863">Zinc-finger</keyword>
<dbReference type="OrthoDB" id="3026227at2759"/>
<dbReference type="InterPro" id="IPR001878">
    <property type="entry name" value="Znf_CCHC"/>
</dbReference>
<keyword evidence="2" id="KW-0479">Metal-binding</keyword>
<dbReference type="GO" id="GO:0008270">
    <property type="term" value="F:zinc ion binding"/>
    <property type="evidence" value="ECO:0007669"/>
    <property type="project" value="UniProtKB-KW"/>
</dbReference>
<name>A0A8H5BED0_9AGAR</name>
<feature type="compositionally biased region" description="Basic and acidic residues" evidence="3">
    <location>
        <begin position="461"/>
        <end position="472"/>
    </location>
</feature>
<dbReference type="GO" id="GO:0003676">
    <property type="term" value="F:nucleic acid binding"/>
    <property type="evidence" value="ECO:0007669"/>
    <property type="project" value="InterPro"/>
</dbReference>
<proteinExistence type="predicted"/>
<evidence type="ECO:0000256" key="1">
    <source>
        <dbReference type="ARBA" id="ARBA00022664"/>
    </source>
</evidence>
<keyword evidence="6" id="KW-1185">Reference proteome</keyword>
<dbReference type="InterPro" id="IPR036875">
    <property type="entry name" value="Znf_CCHC_sf"/>
</dbReference>
<dbReference type="Gene3D" id="4.10.60.10">
    <property type="entry name" value="Zinc finger, CCHC-type"/>
    <property type="match status" value="1"/>
</dbReference>
<organism evidence="5 6">
    <name type="scientific">Psilocybe cf. subviscida</name>
    <dbReference type="NCBI Taxonomy" id="2480587"/>
    <lineage>
        <taxon>Eukaryota</taxon>
        <taxon>Fungi</taxon>
        <taxon>Dikarya</taxon>
        <taxon>Basidiomycota</taxon>
        <taxon>Agaricomycotina</taxon>
        <taxon>Agaricomycetes</taxon>
        <taxon>Agaricomycetidae</taxon>
        <taxon>Agaricales</taxon>
        <taxon>Agaricineae</taxon>
        <taxon>Strophariaceae</taxon>
        <taxon>Psilocybe</taxon>
    </lineage>
</organism>
<feature type="region of interest" description="Disordered" evidence="3">
    <location>
        <begin position="126"/>
        <end position="145"/>
    </location>
</feature>
<feature type="region of interest" description="Disordered" evidence="3">
    <location>
        <begin position="154"/>
        <end position="217"/>
    </location>
</feature>
<dbReference type="GO" id="GO:0006397">
    <property type="term" value="P:mRNA processing"/>
    <property type="evidence" value="ECO:0007669"/>
    <property type="project" value="UniProtKB-KW"/>
</dbReference>
<dbReference type="PROSITE" id="PS50158">
    <property type="entry name" value="ZF_CCHC"/>
    <property type="match status" value="1"/>
</dbReference>
<comment type="caution">
    <text evidence="5">The sequence shown here is derived from an EMBL/GenBank/DDBJ whole genome shotgun (WGS) entry which is preliminary data.</text>
</comment>
<feature type="domain" description="CCHC-type" evidence="4">
    <location>
        <begin position="489"/>
        <end position="504"/>
    </location>
</feature>
<feature type="compositionally biased region" description="Basic and acidic residues" evidence="3">
    <location>
        <begin position="185"/>
        <end position="198"/>
    </location>
</feature>
<feature type="region of interest" description="Disordered" evidence="3">
    <location>
        <begin position="230"/>
        <end position="267"/>
    </location>
</feature>
<dbReference type="SUPFAM" id="SSF57756">
    <property type="entry name" value="Retrovirus zinc finger-like domains"/>
    <property type="match status" value="1"/>
</dbReference>
<gene>
    <name evidence="5" type="ORF">D9619_002289</name>
</gene>
<keyword evidence="2" id="KW-0862">Zinc</keyword>
<feature type="compositionally biased region" description="Polar residues" evidence="3">
    <location>
        <begin position="429"/>
        <end position="443"/>
    </location>
</feature>
<dbReference type="Proteomes" id="UP000567179">
    <property type="component" value="Unassembled WGS sequence"/>
</dbReference>
<feature type="region of interest" description="Disordered" evidence="3">
    <location>
        <begin position="427"/>
        <end position="472"/>
    </location>
</feature>
<dbReference type="EMBL" id="JAACJJ010000028">
    <property type="protein sequence ID" value="KAF5321528.1"/>
    <property type="molecule type" value="Genomic_DNA"/>
</dbReference>
<feature type="compositionally biased region" description="Polar residues" evidence="3">
    <location>
        <begin position="358"/>
        <end position="368"/>
    </location>
</feature>
<dbReference type="Pfam" id="PF00098">
    <property type="entry name" value="zf-CCHC"/>
    <property type="match status" value="1"/>
</dbReference>
<evidence type="ECO:0000256" key="2">
    <source>
        <dbReference type="PROSITE-ProRule" id="PRU00047"/>
    </source>
</evidence>
<feature type="region of interest" description="Disordered" evidence="3">
    <location>
        <begin position="352"/>
        <end position="373"/>
    </location>
</feature>
<protein>
    <recommendedName>
        <fullName evidence="4">CCHC-type domain-containing protein</fullName>
    </recommendedName>
</protein>
<keyword evidence="1" id="KW-0507">mRNA processing</keyword>
<evidence type="ECO:0000259" key="4">
    <source>
        <dbReference type="PROSITE" id="PS50158"/>
    </source>
</evidence>
<feature type="compositionally biased region" description="Polar residues" evidence="3">
    <location>
        <begin position="126"/>
        <end position="140"/>
    </location>
</feature>
<accession>A0A8H5BED0</accession>
<dbReference type="AlphaFoldDB" id="A0A8H5BED0"/>